<proteinExistence type="predicted"/>
<evidence type="ECO:0000313" key="2">
    <source>
        <dbReference type="Proteomes" id="UP000233556"/>
    </source>
</evidence>
<dbReference type="AlphaFoldDB" id="A0A2I0UCH7"/>
<dbReference type="EMBL" id="KZ505873">
    <property type="protein sequence ID" value="PKU43752.1"/>
    <property type="molecule type" value="Genomic_DNA"/>
</dbReference>
<name>A0A2I0UCH7_LIMLA</name>
<dbReference type="Proteomes" id="UP000233556">
    <property type="component" value="Unassembled WGS sequence"/>
</dbReference>
<reference evidence="2" key="1">
    <citation type="submission" date="2017-11" db="EMBL/GenBank/DDBJ databases">
        <authorList>
            <person name="Lima N.C."/>
            <person name="Parody-Merino A.M."/>
            <person name="Battley P.F."/>
            <person name="Fidler A.E."/>
            <person name="Prosdocimi F."/>
        </authorList>
    </citation>
    <scope>NUCLEOTIDE SEQUENCE [LARGE SCALE GENOMIC DNA]</scope>
</reference>
<gene>
    <name evidence="1" type="ORF">llap_5942</name>
</gene>
<evidence type="ECO:0000313" key="1">
    <source>
        <dbReference type="EMBL" id="PKU43752.1"/>
    </source>
</evidence>
<organism evidence="1 2">
    <name type="scientific">Limosa lapponica baueri</name>
    <dbReference type="NCBI Taxonomy" id="1758121"/>
    <lineage>
        <taxon>Eukaryota</taxon>
        <taxon>Metazoa</taxon>
        <taxon>Chordata</taxon>
        <taxon>Craniata</taxon>
        <taxon>Vertebrata</taxon>
        <taxon>Euteleostomi</taxon>
        <taxon>Archelosauria</taxon>
        <taxon>Archosauria</taxon>
        <taxon>Dinosauria</taxon>
        <taxon>Saurischia</taxon>
        <taxon>Theropoda</taxon>
        <taxon>Coelurosauria</taxon>
        <taxon>Aves</taxon>
        <taxon>Neognathae</taxon>
        <taxon>Neoaves</taxon>
        <taxon>Charadriiformes</taxon>
        <taxon>Scolopacidae</taxon>
        <taxon>Limosa</taxon>
    </lineage>
</organism>
<reference evidence="2" key="2">
    <citation type="submission" date="2017-12" db="EMBL/GenBank/DDBJ databases">
        <title>Genome sequence of the Bar-tailed Godwit (Limosa lapponica baueri).</title>
        <authorList>
            <person name="Lima N.C.B."/>
            <person name="Parody-Merino A.M."/>
            <person name="Battley P.F."/>
            <person name="Fidler A.E."/>
            <person name="Prosdocimi F."/>
        </authorList>
    </citation>
    <scope>NUCLEOTIDE SEQUENCE [LARGE SCALE GENOMIC DNA]</scope>
</reference>
<keyword evidence="2" id="KW-1185">Reference proteome</keyword>
<protein>
    <submittedName>
        <fullName evidence="1">Uncharacterized protein</fullName>
    </submittedName>
</protein>
<accession>A0A2I0UCH7</accession>
<sequence length="214" mass="24385">MCCTYLEISSSKESDTVMSIRKHSRGREWMLTLITVLEDVPSENILTSTCCDTELETLQHTGGVLRPRFTICLANCIFVAVPGYSHFIKVPFYYSAHGRLKFKNNTACYHLDILVSAEFTDPPAVKISLQEFGLYKKILGKNTADDMMSRSSQCLSKSSLLQQYRRTASTDRRGLGIIKVCHQHTRTIPQMKDLELCRKYPYCYMGICLTLMDP</sequence>